<name>A0ABP4IWS7_9PSEU</name>
<sequence>MCWQAAAAARWEGAPSGTRTADAGTAPTAEEPAPAEELLADAAPDHDALFAGVGSRR</sequence>
<comment type="caution">
    <text evidence="2">The sequence shown here is derived from an EMBL/GenBank/DDBJ whole genome shotgun (WGS) entry which is preliminary data.</text>
</comment>
<proteinExistence type="predicted"/>
<keyword evidence="3" id="KW-1185">Reference proteome</keyword>
<feature type="region of interest" description="Disordered" evidence="1">
    <location>
        <begin position="6"/>
        <end position="32"/>
    </location>
</feature>
<reference evidence="3" key="1">
    <citation type="journal article" date="2019" name="Int. J. Syst. Evol. Microbiol.">
        <title>The Global Catalogue of Microorganisms (GCM) 10K type strain sequencing project: providing services to taxonomists for standard genome sequencing and annotation.</title>
        <authorList>
            <consortium name="The Broad Institute Genomics Platform"/>
            <consortium name="The Broad Institute Genome Sequencing Center for Infectious Disease"/>
            <person name="Wu L."/>
            <person name="Ma J."/>
        </authorList>
    </citation>
    <scope>NUCLEOTIDE SEQUENCE [LARGE SCALE GENOMIC DNA]</scope>
    <source>
        <strain evidence="3">JCM 11896</strain>
    </source>
</reference>
<evidence type="ECO:0000313" key="2">
    <source>
        <dbReference type="EMBL" id="GAA1397590.1"/>
    </source>
</evidence>
<gene>
    <name evidence="2" type="ORF">GCM10009613_50510</name>
</gene>
<organism evidence="2 3">
    <name type="scientific">Pseudonocardia kongjuensis</name>
    <dbReference type="NCBI Taxonomy" id="102227"/>
    <lineage>
        <taxon>Bacteria</taxon>
        <taxon>Bacillati</taxon>
        <taxon>Actinomycetota</taxon>
        <taxon>Actinomycetes</taxon>
        <taxon>Pseudonocardiales</taxon>
        <taxon>Pseudonocardiaceae</taxon>
        <taxon>Pseudonocardia</taxon>
    </lineage>
</organism>
<dbReference type="Proteomes" id="UP001501414">
    <property type="component" value="Unassembled WGS sequence"/>
</dbReference>
<feature type="compositionally biased region" description="Low complexity" evidence="1">
    <location>
        <begin position="20"/>
        <end position="32"/>
    </location>
</feature>
<protein>
    <submittedName>
        <fullName evidence="2">Uncharacterized protein</fullName>
    </submittedName>
</protein>
<evidence type="ECO:0000313" key="3">
    <source>
        <dbReference type="Proteomes" id="UP001501414"/>
    </source>
</evidence>
<dbReference type="EMBL" id="BAAAJK010000034">
    <property type="protein sequence ID" value="GAA1397590.1"/>
    <property type="molecule type" value="Genomic_DNA"/>
</dbReference>
<evidence type="ECO:0000256" key="1">
    <source>
        <dbReference type="SAM" id="MobiDB-lite"/>
    </source>
</evidence>
<accession>A0ABP4IWS7</accession>